<feature type="non-terminal residue" evidence="1">
    <location>
        <position position="96"/>
    </location>
</feature>
<proteinExistence type="predicted"/>
<evidence type="ECO:0000313" key="2">
    <source>
        <dbReference type="Proteomes" id="UP000010931"/>
    </source>
</evidence>
<dbReference type="AlphaFoldDB" id="L7EYF1"/>
<protein>
    <submittedName>
        <fullName evidence="1">Uncharacterized protein</fullName>
    </submittedName>
</protein>
<reference evidence="1 2" key="1">
    <citation type="journal article" date="2011" name="Plasmid">
        <title>Streptomyces turgidiscabies Car8 contains a modular pathogenicity island that shares virulence genes with other actinobacterial plant pathogens.</title>
        <authorList>
            <person name="Huguet-Tapia J.C."/>
            <person name="Badger J.H."/>
            <person name="Loria R."/>
            <person name="Pettis G.S."/>
        </authorList>
    </citation>
    <scope>NUCLEOTIDE SEQUENCE [LARGE SCALE GENOMIC DNA]</scope>
    <source>
        <strain evidence="1 2">Car8</strain>
    </source>
</reference>
<comment type="caution">
    <text evidence="1">The sequence shown here is derived from an EMBL/GenBank/DDBJ whole genome shotgun (WGS) entry which is preliminary data.</text>
</comment>
<sequence length="96" mass="10291">MNDNADKVITSGDGWNDEDLSPVRLDDAGTAVLRQDARMLDRVYPGATAGTALAFTFEDRSRDGSTTLTCNPVPSSLPNVSQLVGSGQYSVLVWRS</sequence>
<accession>L7EYF1</accession>
<keyword evidence="2" id="KW-1185">Reference proteome</keyword>
<evidence type="ECO:0000313" key="1">
    <source>
        <dbReference type="EMBL" id="ELP64042.1"/>
    </source>
</evidence>
<gene>
    <name evidence="1" type="ORF">STRTUCAR8_09549</name>
</gene>
<dbReference type="EMBL" id="AEJB01000483">
    <property type="protein sequence ID" value="ELP64042.1"/>
    <property type="molecule type" value="Genomic_DNA"/>
</dbReference>
<organism evidence="1 2">
    <name type="scientific">Streptomyces turgidiscabies (strain Car8)</name>
    <dbReference type="NCBI Taxonomy" id="698760"/>
    <lineage>
        <taxon>Bacteria</taxon>
        <taxon>Bacillati</taxon>
        <taxon>Actinomycetota</taxon>
        <taxon>Actinomycetes</taxon>
        <taxon>Kitasatosporales</taxon>
        <taxon>Streptomycetaceae</taxon>
        <taxon>Streptomyces</taxon>
    </lineage>
</organism>
<dbReference type="Proteomes" id="UP000010931">
    <property type="component" value="Unassembled WGS sequence"/>
</dbReference>
<name>L7EYF1_STRT8</name>